<dbReference type="InterPro" id="IPR011989">
    <property type="entry name" value="ARM-like"/>
</dbReference>
<organism evidence="4 5">
    <name type="scientific">Sarcoptes scabiei</name>
    <name type="common">Itch mite</name>
    <name type="synonym">Acarus scabiei</name>
    <dbReference type="NCBI Taxonomy" id="52283"/>
    <lineage>
        <taxon>Eukaryota</taxon>
        <taxon>Metazoa</taxon>
        <taxon>Ecdysozoa</taxon>
        <taxon>Arthropoda</taxon>
        <taxon>Chelicerata</taxon>
        <taxon>Arachnida</taxon>
        <taxon>Acari</taxon>
        <taxon>Acariformes</taxon>
        <taxon>Sarcoptiformes</taxon>
        <taxon>Astigmata</taxon>
        <taxon>Psoroptidia</taxon>
        <taxon>Sarcoptoidea</taxon>
        <taxon>Sarcoptidae</taxon>
        <taxon>Sarcoptinae</taxon>
        <taxon>Sarcoptes</taxon>
    </lineage>
</organism>
<dbReference type="Pfam" id="PF25013">
    <property type="entry name" value="LRR_Zer-1"/>
    <property type="match status" value="1"/>
</dbReference>
<dbReference type="InterPro" id="IPR056845">
    <property type="entry name" value="LRR_Zer-1"/>
</dbReference>
<evidence type="ECO:0000313" key="4">
    <source>
        <dbReference type="EMBL" id="KPM11424.1"/>
    </source>
</evidence>
<dbReference type="VEuPathDB" id="VectorBase:SSCA007989"/>
<evidence type="ECO:0000313" key="5">
    <source>
        <dbReference type="Proteomes" id="UP000616769"/>
    </source>
</evidence>
<dbReference type="SUPFAM" id="SSF48371">
    <property type="entry name" value="ARM repeat"/>
    <property type="match status" value="1"/>
</dbReference>
<dbReference type="PANTHER" id="PTHR12904">
    <property type="match status" value="1"/>
</dbReference>
<dbReference type="Gene3D" id="3.80.10.10">
    <property type="entry name" value="Ribonuclease Inhibitor"/>
    <property type="match status" value="1"/>
</dbReference>
<feature type="domain" description="Zer-1-like leucine-rich repeats region" evidence="3">
    <location>
        <begin position="719"/>
        <end position="797"/>
    </location>
</feature>
<evidence type="ECO:0000256" key="1">
    <source>
        <dbReference type="ARBA" id="ARBA00022786"/>
    </source>
</evidence>
<name>A0A132AKC4_SARSC</name>
<sequence>MAFSAPLYPRLFDDSFQKIAEPSDVSDDSVESLYIICCKYFVRNFTSIRIDRPLPSDVCDNLMSLFLTFGDDALGRNFIHAMSSKFCRIVSANLSAFRLSHFDLVDFVHSHARTLKFINLPETTTFSSESSSSLSSETSLTSSEVLLQLSKTLNRVHDNNQLKCVFEVYEVPKECPYREILHQIKNIPCIISKVYHNGIIKTTAHKFYNTACASSYYQNSFLLKSECPQGQFTMESNPLNDFVSDRIFYRPCSTTPKTNYAMLRELGAFCDPQFNEHYLMNEKSIISACPDRSDHYLNQDFFSLIIKPNQFNNSDSSSYFQDDNLKPDHCPYCFGHGFNQSKICINNKRVFFNLFRIHDSNSYIESRSFDGRSSDFEKSSSSKQNYSRYESFLSDDSSLEAVSDNIDSINEDERKRLKFRSNLKKNFRLLNSSGCVLLNTPTVSCKLIRPTQYSKRGKSMRKFMKSASNSHFIPKSDFVEQFCNFMPDENANSGENHAINDQDSLHSLFDFETKIDEENDEEFDEENFIEESFTESSTDTDPNEINQRYTSKSYGPFELNLEEYPHVMNCPLNRANCPADTNYHDFLKTIIEKEIKEDRNQYLNINENDLRFDFFPSVLYIIDRPDYPYYRVFKMNSYSSPPIESISLPATISISMPKIPLTFDDDLSCFDKLHRLTLGVDCFNLKFYSQSKLIKPSTVKQLDLSVPSHFDDRYYRDIDHCKLINTINSFSNLTTLILFNFKDIYQILPAIYKMQTLRFLDISQISPLSQNAETQISTLREILKSLPDLESLDISGTFRAFGIVSTLQARSKRPFKFLGLYRTNIDPVTIPQIPAKKIAGDVYDDLLLNSCEVYMERSSMLKYCLNDLFQKFRHEIVHANLDRVVKILVCALGSHRFDKSIQVAASAILFYIIKSDESKPLLGRVVKKLIVNRLLNAMQNFITDQTMLRNVCLNLIHLRLPNDVLSEYSRLASMLLKIVEQEEDEFVQKLGIYLLNSLACQIDGVQKTIVGDLQAIECMLRLISKRFKRNICDEIMETAWSTMWNVTDENPINCSRFLLNRGMDYFVDCMDKFPNRPGKIHLNRRKCDLV</sequence>
<comment type="caution">
    <text evidence="4">The sequence shown here is derived from an EMBL/GenBank/DDBJ whole genome shotgun (WGS) entry which is preliminary data.</text>
</comment>
<dbReference type="PANTHER" id="PTHR12904:SF23">
    <property type="entry name" value="PROTEIN ZER-1 HOMOLOG"/>
    <property type="match status" value="1"/>
</dbReference>
<keyword evidence="1" id="KW-0833">Ubl conjugation pathway</keyword>
<protein>
    <submittedName>
        <fullName evidence="4">Uncharacterized protein</fullName>
    </submittedName>
</protein>
<gene>
    <name evidence="4" type="ORF">QR98_0099940</name>
</gene>
<dbReference type="Gene3D" id="1.25.10.10">
    <property type="entry name" value="Leucine-rich Repeat Variant"/>
    <property type="match status" value="1"/>
</dbReference>
<evidence type="ECO:0000259" key="2">
    <source>
        <dbReference type="Pfam" id="PF22964"/>
    </source>
</evidence>
<dbReference type="InterPro" id="IPR051341">
    <property type="entry name" value="Zyg-11_UBL_adapter"/>
</dbReference>
<dbReference type="AlphaFoldDB" id="A0A132AKC4"/>
<dbReference type="Proteomes" id="UP000616769">
    <property type="component" value="Unassembled WGS sequence"/>
</dbReference>
<evidence type="ECO:0000259" key="3">
    <source>
        <dbReference type="Pfam" id="PF25013"/>
    </source>
</evidence>
<dbReference type="EMBL" id="JXLN01017163">
    <property type="protein sequence ID" value="KPM11424.1"/>
    <property type="molecule type" value="Genomic_DNA"/>
</dbReference>
<accession>A0A132AKC4</accession>
<dbReference type="InterPro" id="IPR055142">
    <property type="entry name" value="ZER1-like_C"/>
</dbReference>
<dbReference type="SUPFAM" id="SSF52058">
    <property type="entry name" value="L domain-like"/>
    <property type="match status" value="1"/>
</dbReference>
<feature type="domain" description="Protein zer-1 homolog-like C-terminal" evidence="2">
    <location>
        <begin position="894"/>
        <end position="1076"/>
    </location>
</feature>
<dbReference type="GO" id="GO:0031462">
    <property type="term" value="C:Cul2-RING ubiquitin ligase complex"/>
    <property type="evidence" value="ECO:0007669"/>
    <property type="project" value="TreeGrafter"/>
</dbReference>
<proteinExistence type="predicted"/>
<dbReference type="InterPro" id="IPR032675">
    <property type="entry name" value="LRR_dom_sf"/>
</dbReference>
<dbReference type="OrthoDB" id="5783533at2759"/>
<dbReference type="Pfam" id="PF22964">
    <property type="entry name" value="ZER1-like_2nd"/>
    <property type="match status" value="1"/>
</dbReference>
<reference evidence="4 5" key="1">
    <citation type="journal article" date="2015" name="Parasit. Vectors">
        <title>Draft genome of the scabies mite.</title>
        <authorList>
            <person name="Rider S.D.Jr."/>
            <person name="Morgan M.S."/>
            <person name="Arlian L.G."/>
        </authorList>
    </citation>
    <scope>NUCLEOTIDE SEQUENCE [LARGE SCALE GENOMIC DNA]</scope>
    <source>
        <strain evidence="4">Arlian Lab</strain>
    </source>
</reference>
<dbReference type="InterPro" id="IPR016024">
    <property type="entry name" value="ARM-type_fold"/>
</dbReference>